<comment type="caution">
    <text evidence="8">The sequence shown here is derived from an EMBL/GenBank/DDBJ whole genome shotgun (WGS) entry which is preliminary data.</text>
</comment>
<dbReference type="Gene3D" id="1.10.3860.10">
    <property type="entry name" value="Sodium:dicarboxylate symporter"/>
    <property type="match status" value="1"/>
</dbReference>
<evidence type="ECO:0000313" key="8">
    <source>
        <dbReference type="EMBL" id="CAD7798078.1"/>
    </source>
</evidence>
<keyword evidence="2" id="KW-0813">Transport</keyword>
<keyword evidence="5 7" id="KW-1133">Transmembrane helix</keyword>
<feature type="transmembrane region" description="Helical" evidence="7">
    <location>
        <begin position="38"/>
        <end position="59"/>
    </location>
</feature>
<dbReference type="SUPFAM" id="SSF118215">
    <property type="entry name" value="Proton glutamate symport protein"/>
    <property type="match status" value="1"/>
</dbReference>
<accession>A0A9N8QQV0</accession>
<keyword evidence="9" id="KW-1185">Reference proteome</keyword>
<feature type="transmembrane region" description="Helical" evidence="7">
    <location>
        <begin position="173"/>
        <end position="190"/>
    </location>
</feature>
<evidence type="ECO:0000256" key="2">
    <source>
        <dbReference type="ARBA" id="ARBA00022448"/>
    </source>
</evidence>
<dbReference type="GO" id="GO:0015293">
    <property type="term" value="F:symporter activity"/>
    <property type="evidence" value="ECO:0007669"/>
    <property type="project" value="UniProtKB-KW"/>
</dbReference>
<proteinExistence type="predicted"/>
<evidence type="ECO:0000256" key="3">
    <source>
        <dbReference type="ARBA" id="ARBA00022475"/>
    </source>
</evidence>
<dbReference type="GO" id="GO:0005886">
    <property type="term" value="C:plasma membrane"/>
    <property type="evidence" value="ECO:0007669"/>
    <property type="project" value="UniProtKB-SubCell"/>
</dbReference>
<reference evidence="8" key="1">
    <citation type="submission" date="2020-12" db="EMBL/GenBank/DDBJ databases">
        <authorList>
            <person name="Rodrigo-Torres L."/>
            <person name="Arahal R. D."/>
            <person name="Lucena T."/>
        </authorList>
    </citation>
    <scope>NUCLEOTIDE SEQUENCE</scope>
    <source>
        <strain evidence="8">CECT 9390</strain>
    </source>
</reference>
<dbReference type="PANTHER" id="PTHR42865">
    <property type="entry name" value="PROTON/GLUTAMATE-ASPARTATE SYMPORTER"/>
    <property type="match status" value="1"/>
</dbReference>
<sequence length="429" mass="46798">MNVYSNLDKLRQTYISEIVKNKSIFDKNHRMKEVLKNYSGILFLILGITVGSIIGIVAPQSVEYIKPVGDIFLNLLFVSVVPLVFFAVSNSISSLEQESKFGKIILVMSFTFLLFILIAASFTIGAVYLFPVSSISGSSEIISEATKEENWGDRIVSFFTVGEFTELFSRKNMLALLIFAFLTGFAARKSGENGKPFRVFIASGYDVMKELLLMIMKIAPIGLGAYFAYQVATLGPQLFGFYAKPLGLYYIAGIIYFFLFFSFYAFIANGQNGFKGFWKNAILPTLTALSTCSSFATMPTNLLAASKIGIPSSIANLVIPIGTTLHKNGSSMSSIIKIYVAFQIIGRDFFEPTNLLLALGITVFVSIVAGGIPNGGYIGEMLMISVYSLPQEAIPAVIIIGTLVDPLATVLNAVGDLVAAMFVNRFVKV</sequence>
<evidence type="ECO:0000256" key="1">
    <source>
        <dbReference type="ARBA" id="ARBA00004651"/>
    </source>
</evidence>
<evidence type="ECO:0000256" key="6">
    <source>
        <dbReference type="ARBA" id="ARBA00023136"/>
    </source>
</evidence>
<dbReference type="PRINTS" id="PR00173">
    <property type="entry name" value="EDTRNSPORT"/>
</dbReference>
<protein>
    <submittedName>
        <fullName evidence="8">Aerobic C4-dicarboxylate transport protein</fullName>
    </submittedName>
</protein>
<evidence type="ECO:0000256" key="7">
    <source>
        <dbReference type="SAM" id="Phobius"/>
    </source>
</evidence>
<dbReference type="InterPro" id="IPR001991">
    <property type="entry name" value="Na-dicarboxylate_symporter"/>
</dbReference>
<keyword evidence="6 7" id="KW-0472">Membrane</keyword>
<dbReference type="Pfam" id="PF00375">
    <property type="entry name" value="SDF"/>
    <property type="match status" value="1"/>
</dbReference>
<dbReference type="EMBL" id="CAJIMS010000001">
    <property type="protein sequence ID" value="CAD7798078.1"/>
    <property type="molecule type" value="Genomic_DNA"/>
</dbReference>
<feature type="transmembrane region" description="Helical" evidence="7">
    <location>
        <begin position="71"/>
        <end position="92"/>
    </location>
</feature>
<feature type="transmembrane region" description="Helical" evidence="7">
    <location>
        <begin position="355"/>
        <end position="373"/>
    </location>
</feature>
<evidence type="ECO:0000256" key="5">
    <source>
        <dbReference type="ARBA" id="ARBA00022989"/>
    </source>
</evidence>
<dbReference type="Proteomes" id="UP000662618">
    <property type="component" value="Unassembled WGS sequence"/>
</dbReference>
<dbReference type="AlphaFoldDB" id="A0A9N8QQV0"/>
<keyword evidence="3" id="KW-1003">Cell membrane</keyword>
<organism evidence="8 9">
    <name type="scientific">Chryseobacterium aquaeductus</name>
    <dbReference type="NCBI Taxonomy" id="2675056"/>
    <lineage>
        <taxon>Bacteria</taxon>
        <taxon>Pseudomonadati</taxon>
        <taxon>Bacteroidota</taxon>
        <taxon>Flavobacteriia</taxon>
        <taxon>Flavobacteriales</taxon>
        <taxon>Weeksellaceae</taxon>
        <taxon>Chryseobacterium group</taxon>
        <taxon>Chryseobacterium</taxon>
    </lineage>
</organism>
<feature type="transmembrane region" description="Helical" evidence="7">
    <location>
        <begin position="393"/>
        <end position="423"/>
    </location>
</feature>
<dbReference type="GO" id="GO:0006835">
    <property type="term" value="P:dicarboxylic acid transport"/>
    <property type="evidence" value="ECO:0007669"/>
    <property type="project" value="TreeGrafter"/>
</dbReference>
<gene>
    <name evidence="8" type="primary">dctA_1</name>
    <name evidence="8" type="ORF">CHRY9390_00277</name>
</gene>
<feature type="transmembrane region" description="Helical" evidence="7">
    <location>
        <begin position="249"/>
        <end position="267"/>
    </location>
</feature>
<dbReference type="InterPro" id="IPR036458">
    <property type="entry name" value="Na:dicarbo_symporter_sf"/>
</dbReference>
<keyword evidence="4 7" id="KW-0812">Transmembrane</keyword>
<name>A0A9N8QQV0_9FLAO</name>
<dbReference type="PANTHER" id="PTHR42865:SF7">
    <property type="entry name" value="PROTON_GLUTAMATE-ASPARTATE SYMPORTER"/>
    <property type="match status" value="1"/>
</dbReference>
<comment type="subcellular location">
    <subcellularLocation>
        <location evidence="1">Cell membrane</location>
        <topology evidence="1">Multi-pass membrane protein</topology>
    </subcellularLocation>
</comment>
<feature type="transmembrane region" description="Helical" evidence="7">
    <location>
        <begin position="104"/>
        <end position="130"/>
    </location>
</feature>
<feature type="transmembrane region" description="Helical" evidence="7">
    <location>
        <begin position="211"/>
        <end position="229"/>
    </location>
</feature>
<evidence type="ECO:0000313" key="9">
    <source>
        <dbReference type="Proteomes" id="UP000662618"/>
    </source>
</evidence>
<evidence type="ECO:0000256" key="4">
    <source>
        <dbReference type="ARBA" id="ARBA00022692"/>
    </source>
</evidence>